<dbReference type="EMBL" id="BMLP01000001">
    <property type="protein sequence ID" value="GGO23563.1"/>
    <property type="molecule type" value="Genomic_DNA"/>
</dbReference>
<gene>
    <name evidence="1" type="ORF">GCM10010991_01060</name>
</gene>
<accession>A0A918DB65</accession>
<protein>
    <submittedName>
        <fullName evidence="1">Uncharacterized protein</fullName>
    </submittedName>
</protein>
<comment type="caution">
    <text evidence="1">The sequence shown here is derived from an EMBL/GenBank/DDBJ whole genome shotgun (WGS) entry which is preliminary data.</text>
</comment>
<proteinExistence type="predicted"/>
<sequence length="174" mass="19359">MASTYFSANALLEQRRTREASTDPVLVVHLGQREDARELVTFNISNVGAGAALKVQLNVDKPHDEADEDLKRNYLHNIFAPREPFAVLLQGQSIEFNFALGWHLLGQDTSGTVDPNRPLKPLSPFLARISYEDLTGAEYNGEFVIDVRAMRGLGSHKSPQMRIASALETIAKRK</sequence>
<dbReference type="AlphaFoldDB" id="A0A918DB65"/>
<keyword evidence="2" id="KW-1185">Reference proteome</keyword>
<name>A0A918DB65_9RHOB</name>
<organism evidence="1 2">
    <name type="scientific">Gemmobacter aquaticus</name>
    <dbReference type="NCBI Taxonomy" id="490185"/>
    <lineage>
        <taxon>Bacteria</taxon>
        <taxon>Pseudomonadati</taxon>
        <taxon>Pseudomonadota</taxon>
        <taxon>Alphaproteobacteria</taxon>
        <taxon>Rhodobacterales</taxon>
        <taxon>Paracoccaceae</taxon>
        <taxon>Gemmobacter</taxon>
    </lineage>
</organism>
<reference evidence="1 2" key="1">
    <citation type="journal article" date="2014" name="Int. J. Syst. Evol. Microbiol.">
        <title>Complete genome sequence of Corynebacterium casei LMG S-19264T (=DSM 44701T), isolated from a smear-ripened cheese.</title>
        <authorList>
            <consortium name="US DOE Joint Genome Institute (JGI-PGF)"/>
            <person name="Walter F."/>
            <person name="Albersmeier A."/>
            <person name="Kalinowski J."/>
            <person name="Ruckert C."/>
        </authorList>
    </citation>
    <scope>NUCLEOTIDE SEQUENCE [LARGE SCALE GENOMIC DNA]</scope>
    <source>
        <strain evidence="1 2">CGMCC 1.7029</strain>
    </source>
</reference>
<dbReference type="Proteomes" id="UP000598196">
    <property type="component" value="Unassembled WGS sequence"/>
</dbReference>
<evidence type="ECO:0000313" key="1">
    <source>
        <dbReference type="EMBL" id="GGO23563.1"/>
    </source>
</evidence>
<evidence type="ECO:0000313" key="2">
    <source>
        <dbReference type="Proteomes" id="UP000598196"/>
    </source>
</evidence>